<dbReference type="Gene3D" id="1.20.120.450">
    <property type="entry name" value="dinb family like domain"/>
    <property type="match status" value="1"/>
</dbReference>
<dbReference type="RefSeq" id="WP_196203037.1">
    <property type="nucleotide sequence ID" value="NZ_JADPUN010000198.1"/>
</dbReference>
<reference evidence="1 2" key="1">
    <citation type="submission" date="2020-11" db="EMBL/GenBank/DDBJ databases">
        <title>A novel isolate from a Black sea contaminated sediment with potential to produce alkanes: Plantactinospora alkalitolerans sp. nov.</title>
        <authorList>
            <person name="Carro L."/>
            <person name="Veyisoglu A."/>
            <person name="Guven K."/>
            <person name="Schumann P."/>
            <person name="Klenk H.-P."/>
            <person name="Sahin N."/>
        </authorList>
    </citation>
    <scope>NUCLEOTIDE SEQUENCE [LARGE SCALE GENOMIC DNA]</scope>
    <source>
        <strain evidence="1 2">S1510</strain>
    </source>
</reference>
<evidence type="ECO:0000313" key="1">
    <source>
        <dbReference type="EMBL" id="MBF9131498.1"/>
    </source>
</evidence>
<evidence type="ECO:0000313" key="2">
    <source>
        <dbReference type="Proteomes" id="UP000638560"/>
    </source>
</evidence>
<dbReference type="EMBL" id="JADPUN010000198">
    <property type="protein sequence ID" value="MBF9131498.1"/>
    <property type="molecule type" value="Genomic_DNA"/>
</dbReference>
<gene>
    <name evidence="1" type="ORF">I0C86_21405</name>
</gene>
<accession>A0ABS0GZV8</accession>
<keyword evidence="2" id="KW-1185">Reference proteome</keyword>
<dbReference type="InterPro" id="IPR007061">
    <property type="entry name" value="MST-like"/>
</dbReference>
<dbReference type="SUPFAM" id="SSF109854">
    <property type="entry name" value="DinB/YfiT-like putative metalloenzymes"/>
    <property type="match status" value="1"/>
</dbReference>
<sequence>MTMAFPAPTVPAAGRTEVFLRYLDYFREMVLSKVSALPDDELRRSRLPSGWTPLELLKHLRYVELRWIEWGFQGREVEEPWGDRRGDRWYVAPEETRDGLMAALRAQGVHTGAVVAGSELATVGVPGPRWDGAPPASLERVLFHLLQEYARHLGHLDIVTELAGGPIGE</sequence>
<comment type="caution">
    <text evidence="1">The sequence shown here is derived from an EMBL/GenBank/DDBJ whole genome shotgun (WGS) entry which is preliminary data.</text>
</comment>
<name>A0ABS0GZV8_9ACTN</name>
<proteinExistence type="predicted"/>
<dbReference type="Pfam" id="PF04978">
    <property type="entry name" value="MST"/>
    <property type="match status" value="1"/>
</dbReference>
<organism evidence="1 2">
    <name type="scientific">Plantactinospora alkalitolerans</name>
    <dbReference type="NCBI Taxonomy" id="2789879"/>
    <lineage>
        <taxon>Bacteria</taxon>
        <taxon>Bacillati</taxon>
        <taxon>Actinomycetota</taxon>
        <taxon>Actinomycetes</taxon>
        <taxon>Micromonosporales</taxon>
        <taxon>Micromonosporaceae</taxon>
        <taxon>Plantactinospora</taxon>
    </lineage>
</organism>
<protein>
    <submittedName>
        <fullName evidence="1">DUF664 domain-containing protein</fullName>
    </submittedName>
</protein>
<dbReference type="InterPro" id="IPR034660">
    <property type="entry name" value="DinB/YfiT-like"/>
</dbReference>
<dbReference type="Proteomes" id="UP000638560">
    <property type="component" value="Unassembled WGS sequence"/>
</dbReference>